<feature type="compositionally biased region" description="Low complexity" evidence="1">
    <location>
        <begin position="179"/>
        <end position="196"/>
    </location>
</feature>
<feature type="compositionally biased region" description="Polar residues" evidence="1">
    <location>
        <begin position="709"/>
        <end position="718"/>
    </location>
</feature>
<dbReference type="AlphaFoldDB" id="B4D5L7"/>
<dbReference type="RefSeq" id="WP_006981530.1">
    <property type="nucleotide sequence ID" value="NZ_ABVL01000013.1"/>
</dbReference>
<feature type="compositionally biased region" description="Low complexity" evidence="1">
    <location>
        <begin position="499"/>
        <end position="553"/>
    </location>
</feature>
<dbReference type="InParanoid" id="B4D5L7"/>
<proteinExistence type="predicted"/>
<feature type="compositionally biased region" description="Polar residues" evidence="1">
    <location>
        <begin position="223"/>
        <end position="233"/>
    </location>
</feature>
<evidence type="ECO:0000313" key="2">
    <source>
        <dbReference type="EMBL" id="EDY18422.1"/>
    </source>
</evidence>
<keyword evidence="3" id="KW-1185">Reference proteome</keyword>
<feature type="region of interest" description="Disordered" evidence="1">
    <location>
        <begin position="585"/>
        <end position="650"/>
    </location>
</feature>
<feature type="compositionally biased region" description="Low complexity" evidence="1">
    <location>
        <begin position="136"/>
        <end position="147"/>
    </location>
</feature>
<feature type="compositionally biased region" description="Pro residues" evidence="1">
    <location>
        <begin position="86"/>
        <end position="95"/>
    </location>
</feature>
<name>B4D5L7_9BACT</name>
<feature type="region of interest" description="Disordered" evidence="1">
    <location>
        <begin position="170"/>
        <end position="258"/>
    </location>
</feature>
<feature type="region of interest" description="Disordered" evidence="1">
    <location>
        <begin position="458"/>
        <end position="560"/>
    </location>
</feature>
<dbReference type="EMBL" id="ABVL01000013">
    <property type="protein sequence ID" value="EDY18422.1"/>
    <property type="molecule type" value="Genomic_DNA"/>
</dbReference>
<gene>
    <name evidence="2" type="ORF">CfE428DRAFT_4206</name>
</gene>
<protein>
    <submittedName>
        <fullName evidence="2">Uncharacterized protein</fullName>
    </submittedName>
</protein>
<feature type="compositionally biased region" description="Polar residues" evidence="1">
    <location>
        <begin position="601"/>
        <end position="617"/>
    </location>
</feature>
<evidence type="ECO:0000313" key="3">
    <source>
        <dbReference type="Proteomes" id="UP000005824"/>
    </source>
</evidence>
<accession>B4D5L7</accession>
<feature type="compositionally biased region" description="Low complexity" evidence="1">
    <location>
        <begin position="638"/>
        <end position="647"/>
    </location>
</feature>
<reference evidence="2 3" key="1">
    <citation type="journal article" date="2011" name="J. Bacteriol.">
        <title>Genome sequence of Chthoniobacter flavus Ellin428, an aerobic heterotrophic soil bacterium.</title>
        <authorList>
            <person name="Kant R."/>
            <person name="van Passel M.W."/>
            <person name="Palva A."/>
            <person name="Lucas S."/>
            <person name="Lapidus A."/>
            <person name="Glavina Del Rio T."/>
            <person name="Dalin E."/>
            <person name="Tice H."/>
            <person name="Bruce D."/>
            <person name="Goodwin L."/>
            <person name="Pitluck S."/>
            <person name="Larimer F.W."/>
            <person name="Land M.L."/>
            <person name="Hauser L."/>
            <person name="Sangwan P."/>
            <person name="de Vos W.M."/>
            <person name="Janssen P.H."/>
            <person name="Smidt H."/>
        </authorList>
    </citation>
    <scope>NUCLEOTIDE SEQUENCE [LARGE SCALE GENOMIC DNA]</scope>
    <source>
        <strain evidence="2 3">Ellin428</strain>
    </source>
</reference>
<sequence>MGSKRYYTPQGQRRAAAGYPPAGYSAYYGPANYRIDGHAPTVVPDLALSAAHDWDGFEKNFPQMADGSARPKAFVPAPAPDASAPPDAPDAPPPGARDLAMTAPHDWSGFTKEFPRKSQGQAKSQTPPAKAPTPSTPSTAPASSAPADAGMLPSLFRVGSIKSGSNVERLLDRAAGAQPPASRTSAPANSSAPAPSFNGTVRNAPADVNGSLVQGLLDKASGVQPTSPTNTATDYGKGGVRFDPSARAENQKQAAYDRATSGEYGPIMVSKYAPTGTLLRDANGNAYGVQGDALAARQNLFASHPEVFQKGTPENAAIVNYAKSTNPLTGQPYGEEAAIANAGNLMKSIAKGSATPTPAQTAASQAAQQTAAQAQADAGPFNVGTVGGDAMTGLKHLDLRSGDAAERTLRSIGITDQNAKDVGDYLRYGNNESDVAQNERNTTTDPGVISAQARAQSLAREGGTSTGDVGAQERTASVKPGAISNKARALSAARERGTPASAVANNVNAAPKPASPATPASAQPAMFAPTATTPNSAPTSPGSLTGSSPTPGLDNYHQMQDNKVSGAPLATASNAPDLDAKAANQHMPSTSTLEGPPAPTSPSEVIQQKVNSLNNDDALQGLNAGNEASNETPEDDSAPASDMAAADVPNDARGGFIPNYAFGYATEGGGDQIDLADNMRRANSMPNVFHPPHDPSSDAGNPPAEASAFTPQARSQPTAADRAEAATWKGDMQSAQNVLNSYDKQYDPSAGTTTQQLAGPNGPMATVEGTPPPKNFARGRVPGYAAGRRLFAPAIKRERRAIAAGVGGAPRTAKAQPVVLAGRPAVINSSEKVLPTPAGVAVLNRDMQRRLGGGGRGKLRVES</sequence>
<organism evidence="2 3">
    <name type="scientific">Chthoniobacter flavus Ellin428</name>
    <dbReference type="NCBI Taxonomy" id="497964"/>
    <lineage>
        <taxon>Bacteria</taxon>
        <taxon>Pseudomonadati</taxon>
        <taxon>Verrucomicrobiota</taxon>
        <taxon>Spartobacteria</taxon>
        <taxon>Chthoniobacterales</taxon>
        <taxon>Chthoniobacteraceae</taxon>
        <taxon>Chthoniobacter</taxon>
    </lineage>
</organism>
<dbReference type="Proteomes" id="UP000005824">
    <property type="component" value="Unassembled WGS sequence"/>
</dbReference>
<feature type="region of interest" description="Disordered" evidence="1">
    <location>
        <begin position="1"/>
        <end position="21"/>
    </location>
</feature>
<evidence type="ECO:0000256" key="1">
    <source>
        <dbReference type="SAM" id="MobiDB-lite"/>
    </source>
</evidence>
<comment type="caution">
    <text evidence="2">The sequence shown here is derived from an EMBL/GenBank/DDBJ whole genome shotgun (WGS) entry which is preliminary data.</text>
</comment>
<feature type="region of interest" description="Disordered" evidence="1">
    <location>
        <begin position="683"/>
        <end position="731"/>
    </location>
</feature>
<feature type="compositionally biased region" description="Low complexity" evidence="1">
    <location>
        <begin position="73"/>
        <end position="85"/>
    </location>
</feature>
<feature type="region of interest" description="Disordered" evidence="1">
    <location>
        <begin position="61"/>
        <end position="148"/>
    </location>
</feature>